<evidence type="ECO:0000313" key="2">
    <source>
        <dbReference type="EMBL" id="CAG9831634.1"/>
    </source>
</evidence>
<gene>
    <name evidence="2" type="ORF">DIABBA_LOCUS5208</name>
</gene>
<feature type="region of interest" description="Disordered" evidence="1">
    <location>
        <begin position="50"/>
        <end position="69"/>
    </location>
</feature>
<dbReference type="AlphaFoldDB" id="A0A9N9SXR1"/>
<evidence type="ECO:0000313" key="3">
    <source>
        <dbReference type="Proteomes" id="UP001153709"/>
    </source>
</evidence>
<dbReference type="Proteomes" id="UP001153709">
    <property type="component" value="Chromosome 3"/>
</dbReference>
<name>A0A9N9SXR1_DIABA</name>
<protein>
    <submittedName>
        <fullName evidence="2">Uncharacterized protein</fullName>
    </submittedName>
</protein>
<dbReference type="EMBL" id="OU898278">
    <property type="protein sequence ID" value="CAG9831634.1"/>
    <property type="molecule type" value="Genomic_DNA"/>
</dbReference>
<proteinExistence type="predicted"/>
<organism evidence="2 3">
    <name type="scientific">Diabrotica balteata</name>
    <name type="common">Banded cucumber beetle</name>
    <dbReference type="NCBI Taxonomy" id="107213"/>
    <lineage>
        <taxon>Eukaryota</taxon>
        <taxon>Metazoa</taxon>
        <taxon>Ecdysozoa</taxon>
        <taxon>Arthropoda</taxon>
        <taxon>Hexapoda</taxon>
        <taxon>Insecta</taxon>
        <taxon>Pterygota</taxon>
        <taxon>Neoptera</taxon>
        <taxon>Endopterygota</taxon>
        <taxon>Coleoptera</taxon>
        <taxon>Polyphaga</taxon>
        <taxon>Cucujiformia</taxon>
        <taxon>Chrysomeloidea</taxon>
        <taxon>Chrysomelidae</taxon>
        <taxon>Galerucinae</taxon>
        <taxon>Diabroticina</taxon>
        <taxon>Diabroticites</taxon>
        <taxon>Diabrotica</taxon>
    </lineage>
</organism>
<sequence>MNLSPTVTPQECQHFPKIQGKRNTTKRKSCGSALLTNTPYKTALEEIKRNKKIRTNKKQKERQLKGKWK</sequence>
<accession>A0A9N9SXR1</accession>
<reference evidence="2" key="1">
    <citation type="submission" date="2022-01" db="EMBL/GenBank/DDBJ databases">
        <authorList>
            <person name="King R."/>
        </authorList>
    </citation>
    <scope>NUCLEOTIDE SEQUENCE</scope>
</reference>
<evidence type="ECO:0000256" key="1">
    <source>
        <dbReference type="SAM" id="MobiDB-lite"/>
    </source>
</evidence>
<keyword evidence="3" id="KW-1185">Reference proteome</keyword>